<dbReference type="Pfam" id="PF02749">
    <property type="entry name" value="QRPTase_N"/>
    <property type="match status" value="1"/>
</dbReference>
<comment type="subunit">
    <text evidence="4">Hexamer formed by 3 homodimers.</text>
</comment>
<dbReference type="EMBL" id="DMCX01000026">
    <property type="protein sequence ID" value="HAF07610.1"/>
    <property type="molecule type" value="Genomic_DNA"/>
</dbReference>
<keyword evidence="8 12" id="KW-0808">Transferase</keyword>
<name>A0A348MKN4_UNCW3</name>
<dbReference type="SUPFAM" id="SSF54675">
    <property type="entry name" value="Nicotinate/Quinolinate PRTase N-terminal domain-like"/>
    <property type="match status" value="1"/>
</dbReference>
<proteinExistence type="inferred from homology"/>
<dbReference type="PANTHER" id="PTHR32179:SF3">
    <property type="entry name" value="NICOTINATE-NUCLEOTIDE PYROPHOSPHORYLASE [CARBOXYLATING]"/>
    <property type="match status" value="1"/>
</dbReference>
<evidence type="ECO:0000256" key="7">
    <source>
        <dbReference type="ARBA" id="ARBA00022676"/>
    </source>
</evidence>
<evidence type="ECO:0000256" key="10">
    <source>
        <dbReference type="ARBA" id="ARBA00047445"/>
    </source>
</evidence>
<dbReference type="PIRSF" id="PIRSF006250">
    <property type="entry name" value="NadC_ModD"/>
    <property type="match status" value="1"/>
</dbReference>
<dbReference type="Gene3D" id="3.20.20.70">
    <property type="entry name" value="Aldolase class I"/>
    <property type="match status" value="1"/>
</dbReference>
<dbReference type="FunFam" id="3.20.20.70:FF:000030">
    <property type="entry name" value="Nicotinate-nucleotide pyrophosphorylase, carboxylating"/>
    <property type="match status" value="1"/>
</dbReference>
<protein>
    <recommendedName>
        <fullName evidence="11">Probable nicotinate-nucleotide pyrophosphorylase [carboxylating]</fullName>
        <ecNumber evidence="5">2.4.2.19</ecNumber>
    </recommendedName>
    <alternativeName>
        <fullName evidence="9">Quinolinate phosphoribosyltransferase [decarboxylating]</fullName>
    </alternativeName>
</protein>
<reference evidence="15 16" key="1">
    <citation type="journal article" date="2018" name="Nat. Biotechnol.">
        <title>A standardized bacterial taxonomy based on genome phylogeny substantially revises the tree of life.</title>
        <authorList>
            <person name="Parks D.H."/>
            <person name="Chuvochina M."/>
            <person name="Waite D.W."/>
            <person name="Rinke C."/>
            <person name="Skarshewski A."/>
            <person name="Chaumeil P.A."/>
            <person name="Hugenholtz P."/>
        </authorList>
    </citation>
    <scope>NUCLEOTIDE SEQUENCE [LARGE SCALE GENOMIC DNA]</scope>
    <source>
        <strain evidence="15">UBA7921</strain>
    </source>
</reference>
<dbReference type="SUPFAM" id="SSF51690">
    <property type="entry name" value="Nicotinate/Quinolinate PRTase C-terminal domain-like"/>
    <property type="match status" value="1"/>
</dbReference>
<evidence type="ECO:0000256" key="11">
    <source>
        <dbReference type="ARBA" id="ARBA00069173"/>
    </source>
</evidence>
<evidence type="ECO:0000256" key="1">
    <source>
        <dbReference type="ARBA" id="ARBA00003237"/>
    </source>
</evidence>
<evidence type="ECO:0000256" key="12">
    <source>
        <dbReference type="PIRNR" id="PIRNR006250"/>
    </source>
</evidence>
<evidence type="ECO:0000256" key="5">
    <source>
        <dbReference type="ARBA" id="ARBA00011944"/>
    </source>
</evidence>
<dbReference type="InterPro" id="IPR013785">
    <property type="entry name" value="Aldolase_TIM"/>
</dbReference>
<evidence type="ECO:0000259" key="14">
    <source>
        <dbReference type="Pfam" id="PF02749"/>
    </source>
</evidence>
<accession>A0A348MKN4</accession>
<evidence type="ECO:0000256" key="6">
    <source>
        <dbReference type="ARBA" id="ARBA00022642"/>
    </source>
</evidence>
<evidence type="ECO:0000256" key="4">
    <source>
        <dbReference type="ARBA" id="ARBA00011218"/>
    </source>
</evidence>
<keyword evidence="6" id="KW-0662">Pyridine nucleotide biosynthesis</keyword>
<comment type="function">
    <text evidence="1">Involved in the catabolism of quinolinic acid (QA).</text>
</comment>
<dbReference type="FunFam" id="3.90.1170.20:FF:000001">
    <property type="entry name" value="Nicotinate-nucleotide diphosphorylase (Carboxylating)"/>
    <property type="match status" value="1"/>
</dbReference>
<evidence type="ECO:0000313" key="15">
    <source>
        <dbReference type="EMBL" id="HAF07610.1"/>
    </source>
</evidence>
<dbReference type="NCBIfam" id="TIGR00078">
    <property type="entry name" value="nadC"/>
    <property type="match status" value="1"/>
</dbReference>
<dbReference type="InterPro" id="IPR027277">
    <property type="entry name" value="NadC/ModD"/>
</dbReference>
<dbReference type="UniPathway" id="UPA00253">
    <property type="reaction ID" value="UER00331"/>
</dbReference>
<dbReference type="EC" id="2.4.2.19" evidence="5"/>
<evidence type="ECO:0000256" key="8">
    <source>
        <dbReference type="ARBA" id="ARBA00022679"/>
    </source>
</evidence>
<dbReference type="InterPro" id="IPR022412">
    <property type="entry name" value="Quinolinate_PRibosylTrfase_N"/>
</dbReference>
<dbReference type="GO" id="GO:0004514">
    <property type="term" value="F:nicotinate-nucleotide diphosphorylase (carboxylating) activity"/>
    <property type="evidence" value="ECO:0007669"/>
    <property type="project" value="UniProtKB-EC"/>
</dbReference>
<evidence type="ECO:0000256" key="9">
    <source>
        <dbReference type="ARBA" id="ARBA00033102"/>
    </source>
</evidence>
<feature type="domain" description="Quinolinate phosphoribosyl transferase C-terminal" evidence="13">
    <location>
        <begin position="120"/>
        <end position="284"/>
    </location>
</feature>
<dbReference type="GO" id="GO:0034213">
    <property type="term" value="P:quinolinate catabolic process"/>
    <property type="evidence" value="ECO:0007669"/>
    <property type="project" value="TreeGrafter"/>
</dbReference>
<dbReference type="GO" id="GO:0009435">
    <property type="term" value="P:NAD+ biosynthetic process"/>
    <property type="evidence" value="ECO:0007669"/>
    <property type="project" value="UniProtKB-UniPathway"/>
</dbReference>
<dbReference type="InterPro" id="IPR037128">
    <property type="entry name" value="Quinolinate_PRibosylTase_N_sf"/>
</dbReference>
<keyword evidence="7 12" id="KW-0328">Glycosyltransferase</keyword>
<dbReference type="CDD" id="cd01572">
    <property type="entry name" value="QPRTase"/>
    <property type="match status" value="1"/>
</dbReference>
<dbReference type="Proteomes" id="UP000262454">
    <property type="component" value="Unassembled WGS sequence"/>
</dbReference>
<comment type="caution">
    <text evidence="15">The sequence shown here is derived from an EMBL/GenBank/DDBJ whole genome shotgun (WGS) entry which is preliminary data.</text>
</comment>
<dbReference type="GO" id="GO:0005737">
    <property type="term" value="C:cytoplasm"/>
    <property type="evidence" value="ECO:0007669"/>
    <property type="project" value="TreeGrafter"/>
</dbReference>
<evidence type="ECO:0000313" key="16">
    <source>
        <dbReference type="Proteomes" id="UP000262454"/>
    </source>
</evidence>
<comment type="pathway">
    <text evidence="2">Cofactor biosynthesis; NAD(+) biosynthesis; nicotinate D-ribonucleotide from quinolinate: step 1/1.</text>
</comment>
<gene>
    <name evidence="15" type="primary">nadC</name>
    <name evidence="15" type="ORF">DCG82_04310</name>
</gene>
<evidence type="ECO:0000259" key="13">
    <source>
        <dbReference type="Pfam" id="PF01729"/>
    </source>
</evidence>
<dbReference type="InterPro" id="IPR002638">
    <property type="entry name" value="Quinolinate_PRibosylTrfase_C"/>
</dbReference>
<sequence length="288" mass="32886">MKRGCFLNIFKIVDRANIELLVMESIKEDRAFTDITTQMCVPEEVEGVANIIAKENGVLSGIQIAEVVLQNFGVYVVEYFAEDGENIKEGNRLAKVKGKLRGMLSAERTILNFIQHLSGIATYTQKFVKIVEKYNVKILDTRKTTPGLRTLEKYAVLCGGGINHRFDLYDQIMIKDNHLSFMKDDFTVIQRMKNKYPDKKIIVEVKDIEDIEKILNYPVDRILLDNMTPENVEKSIKLINGRCEIEISGNIDEKNIELYAQKYPDFISIGKITHSAKALDISMKVENV</sequence>
<comment type="catalytic activity">
    <reaction evidence="10">
        <text>nicotinate beta-D-ribonucleotide + CO2 + diphosphate = quinolinate + 5-phospho-alpha-D-ribose 1-diphosphate + 2 H(+)</text>
        <dbReference type="Rhea" id="RHEA:12733"/>
        <dbReference type="ChEBI" id="CHEBI:15378"/>
        <dbReference type="ChEBI" id="CHEBI:16526"/>
        <dbReference type="ChEBI" id="CHEBI:29959"/>
        <dbReference type="ChEBI" id="CHEBI:33019"/>
        <dbReference type="ChEBI" id="CHEBI:57502"/>
        <dbReference type="ChEBI" id="CHEBI:58017"/>
        <dbReference type="EC" id="2.4.2.19"/>
    </reaction>
</comment>
<dbReference type="Gene3D" id="3.90.1170.20">
    <property type="entry name" value="Quinolinate phosphoribosyl transferase, N-terminal domain"/>
    <property type="match status" value="1"/>
</dbReference>
<feature type="domain" description="Quinolinate phosphoribosyl transferase N-terminal" evidence="14">
    <location>
        <begin position="34"/>
        <end position="118"/>
    </location>
</feature>
<dbReference type="Pfam" id="PF01729">
    <property type="entry name" value="QRPTase_C"/>
    <property type="match status" value="1"/>
</dbReference>
<organism evidence="15 16">
    <name type="scientific">candidate division WOR-3 bacterium</name>
    <dbReference type="NCBI Taxonomy" id="2052148"/>
    <lineage>
        <taxon>Bacteria</taxon>
        <taxon>Bacteria division WOR-3</taxon>
    </lineage>
</organism>
<dbReference type="InterPro" id="IPR004393">
    <property type="entry name" value="NadC"/>
</dbReference>
<dbReference type="InterPro" id="IPR036068">
    <property type="entry name" value="Nicotinate_pribotase-like_C"/>
</dbReference>
<evidence type="ECO:0000256" key="3">
    <source>
        <dbReference type="ARBA" id="ARBA00009400"/>
    </source>
</evidence>
<dbReference type="PANTHER" id="PTHR32179">
    <property type="entry name" value="NICOTINATE-NUCLEOTIDE PYROPHOSPHORYLASE [CARBOXYLATING]"/>
    <property type="match status" value="1"/>
</dbReference>
<dbReference type="AlphaFoldDB" id="A0A348MKN4"/>
<comment type="similarity">
    <text evidence="3 12">Belongs to the NadC/ModD family.</text>
</comment>
<evidence type="ECO:0000256" key="2">
    <source>
        <dbReference type="ARBA" id="ARBA00004893"/>
    </source>
</evidence>